<feature type="region of interest" description="Disordered" evidence="1">
    <location>
        <begin position="691"/>
        <end position="747"/>
    </location>
</feature>
<dbReference type="HOGENOM" id="CLU_372176_0_0_1"/>
<reference evidence="2 3" key="1">
    <citation type="submission" date="2014-06" db="EMBL/GenBank/DDBJ databases">
        <authorList>
            <consortium name="DOE Joint Genome Institute"/>
            <person name="Kuo A."/>
            <person name="Kohler A."/>
            <person name="Nagy L.G."/>
            <person name="Floudas D."/>
            <person name="Copeland A."/>
            <person name="Barry K.W."/>
            <person name="Cichocki N."/>
            <person name="Veneault-Fourrey C."/>
            <person name="LaButti K."/>
            <person name="Lindquist E.A."/>
            <person name="Lipzen A."/>
            <person name="Lundell T."/>
            <person name="Morin E."/>
            <person name="Murat C."/>
            <person name="Sun H."/>
            <person name="Tunlid A."/>
            <person name="Henrissat B."/>
            <person name="Grigoriev I.V."/>
            <person name="Hibbett D.S."/>
            <person name="Martin F."/>
            <person name="Nordberg H.P."/>
            <person name="Cantor M.N."/>
            <person name="Hua S.X."/>
        </authorList>
    </citation>
    <scope>NUCLEOTIDE SEQUENCE [LARGE SCALE GENOMIC DNA]</scope>
    <source>
        <strain evidence="2 3">ATCC 200175</strain>
    </source>
</reference>
<sequence>MPRISRKNPQTSADHVLENKKEWTTHEQKAFLLEELVEYKKLTTREYHRQWPALYQHWFQRWPERNHIPELKDLPTAEPLTDQQSIALAAAIDKRQKQLRSWLRWHSGAGRNRSANSKTNKLVDSLMKPQSRVKQLGEIYSKTFYNSHVKPELDSIGGSNISSLRQKIEESLKSEPQHIQEEVRRIREEQVSAKKRKRTSSASSDDEEESTLDAQEIQSNIQQCGPALQQILAHMAKRTGWAFTVLMGGPDPMDPEGETVVASLHVRENKLGYDFGAAYSKFDTDVVQAYTEFLDDVYGSDANMKLAVSTKTSGGSVDPRVKGVAGEESSEEEEEDGEEGEGEEDDEGEKDEGDEEKARGAESTLYTQDPPNLSCSDGAIATPLHVASSLPIAPTPVASSLPVASPSPVASSSPIASFPPVATPPIRKQDVTPANTATSQHVVTPMQPLVTPPTSNFPGPQALGTPFNSFGSQPIFPGTQLLDPFQNAGSFGPDVNNFPSFDFSFSSMLNNPVPGLDLAPQWGNGTTIAPQAAVNPQWMYRGSTQGDSQHSPVSSPTPAGQAPVSGEPLTHRLSGPYPFANPYLNYSSTGQAYGSFAPAQQNFDFLQNMPAIGYGAGMFDGSQLGYHSDGVPQTPSARSPHPPTDLPLLPPPPSSESAGPLRDVAVQPAPVLLPTEPGVIKLPESNVPAVITNPDNGAAAEGRSKRKSVPSQCAQRDNAIGDLGKENEVPPVQTTQKSKEKVQTPCS</sequence>
<feature type="compositionally biased region" description="Pro residues" evidence="1">
    <location>
        <begin position="640"/>
        <end position="654"/>
    </location>
</feature>
<protein>
    <submittedName>
        <fullName evidence="2">Uncharacterized protein</fullName>
    </submittedName>
</protein>
<feature type="compositionally biased region" description="Acidic residues" evidence="1">
    <location>
        <begin position="328"/>
        <end position="355"/>
    </location>
</feature>
<dbReference type="OrthoDB" id="2677857at2759"/>
<keyword evidence="3" id="KW-1185">Reference proteome</keyword>
<feature type="compositionally biased region" description="Polar residues" evidence="1">
    <location>
        <begin position="364"/>
        <end position="375"/>
    </location>
</feature>
<feature type="compositionally biased region" description="Basic and acidic residues" evidence="1">
    <location>
        <begin position="737"/>
        <end position="747"/>
    </location>
</feature>
<feature type="compositionally biased region" description="Low complexity" evidence="1">
    <location>
        <begin position="399"/>
        <end position="420"/>
    </location>
</feature>
<gene>
    <name evidence="2" type="ORF">PAXINDRAFT_20288</name>
</gene>
<feature type="compositionally biased region" description="Polar residues" evidence="1">
    <location>
        <begin position="542"/>
        <end position="558"/>
    </location>
</feature>
<organism evidence="2 3">
    <name type="scientific">Paxillus involutus ATCC 200175</name>
    <dbReference type="NCBI Taxonomy" id="664439"/>
    <lineage>
        <taxon>Eukaryota</taxon>
        <taxon>Fungi</taxon>
        <taxon>Dikarya</taxon>
        <taxon>Basidiomycota</taxon>
        <taxon>Agaricomycotina</taxon>
        <taxon>Agaricomycetes</taxon>
        <taxon>Agaricomycetidae</taxon>
        <taxon>Boletales</taxon>
        <taxon>Paxilineae</taxon>
        <taxon>Paxillaceae</taxon>
        <taxon>Paxillus</taxon>
    </lineage>
</organism>
<accession>A0A0C9TEC4</accession>
<feature type="region of interest" description="Disordered" evidence="1">
    <location>
        <begin position="309"/>
        <end position="377"/>
    </location>
</feature>
<dbReference type="Proteomes" id="UP000053647">
    <property type="component" value="Unassembled WGS sequence"/>
</dbReference>
<proteinExistence type="predicted"/>
<evidence type="ECO:0000256" key="1">
    <source>
        <dbReference type="SAM" id="MobiDB-lite"/>
    </source>
</evidence>
<name>A0A0C9TEC4_PAXIN</name>
<dbReference type="EMBL" id="KN820285">
    <property type="protein sequence ID" value="KIJ06522.1"/>
    <property type="molecule type" value="Genomic_DNA"/>
</dbReference>
<evidence type="ECO:0000313" key="2">
    <source>
        <dbReference type="EMBL" id="KIJ06522.1"/>
    </source>
</evidence>
<feature type="compositionally biased region" description="Basic and acidic residues" evidence="1">
    <location>
        <begin position="171"/>
        <end position="192"/>
    </location>
</feature>
<evidence type="ECO:0000313" key="3">
    <source>
        <dbReference type="Proteomes" id="UP000053647"/>
    </source>
</evidence>
<dbReference type="AlphaFoldDB" id="A0A0C9TEC4"/>
<feature type="region of interest" description="Disordered" evidence="1">
    <location>
        <begin position="625"/>
        <end position="661"/>
    </location>
</feature>
<reference evidence="3" key="2">
    <citation type="submission" date="2015-01" db="EMBL/GenBank/DDBJ databases">
        <title>Evolutionary Origins and Diversification of the Mycorrhizal Mutualists.</title>
        <authorList>
            <consortium name="DOE Joint Genome Institute"/>
            <consortium name="Mycorrhizal Genomics Consortium"/>
            <person name="Kohler A."/>
            <person name="Kuo A."/>
            <person name="Nagy L.G."/>
            <person name="Floudas D."/>
            <person name="Copeland A."/>
            <person name="Barry K.W."/>
            <person name="Cichocki N."/>
            <person name="Veneault-Fourrey C."/>
            <person name="LaButti K."/>
            <person name="Lindquist E.A."/>
            <person name="Lipzen A."/>
            <person name="Lundell T."/>
            <person name="Morin E."/>
            <person name="Murat C."/>
            <person name="Riley R."/>
            <person name="Ohm R."/>
            <person name="Sun H."/>
            <person name="Tunlid A."/>
            <person name="Henrissat B."/>
            <person name="Grigoriev I.V."/>
            <person name="Hibbett D.S."/>
            <person name="Martin F."/>
        </authorList>
    </citation>
    <scope>NUCLEOTIDE SEQUENCE [LARGE SCALE GENOMIC DNA]</scope>
    <source>
        <strain evidence="3">ATCC 200175</strain>
    </source>
</reference>
<feature type="region of interest" description="Disordered" evidence="1">
    <location>
        <begin position="171"/>
        <end position="213"/>
    </location>
</feature>
<feature type="region of interest" description="Disordered" evidence="1">
    <location>
        <begin position="541"/>
        <end position="572"/>
    </location>
</feature>
<feature type="region of interest" description="Disordered" evidence="1">
    <location>
        <begin position="399"/>
        <end position="438"/>
    </location>
</feature>